<comment type="subcellular location">
    <subcellularLocation>
        <location evidence="1">Cell outer membrane</location>
        <topology evidence="1">Peripheral membrane protein</topology>
    </subcellularLocation>
</comment>
<dbReference type="SUPFAM" id="SSF53850">
    <property type="entry name" value="Periplasmic binding protein-like II"/>
    <property type="match status" value="1"/>
</dbReference>
<dbReference type="Pfam" id="PF00497">
    <property type="entry name" value="SBP_bac_3"/>
    <property type="match status" value="1"/>
</dbReference>
<dbReference type="PANTHER" id="PTHR35936:SF32">
    <property type="entry name" value="MEMBRANE-BOUND LYTIC MUREIN TRANSGLYCOSYLASE F"/>
    <property type="match status" value="1"/>
</dbReference>
<sequence length="476" mass="53250">MKRKLSSLKGLFLLLGLGGLLSLGFGVGSCKRPSPNSETEDLAHYDLPQIKDSGTLVVLTLNRSTSYFDYRGEPMGFQYELADQFARSLGLKLEVKVGRSPKDLVHRLLQGEGDLIAYALPVTKDFKDSVLFCGEDIITHQVLVQRTARGKRGKQPLKDVTELLGKEVYTKPGKYLERLVNLDKELGGGILIHVVDNDSITAEDLLMQVSEGQIDYAVCDNDLAQLNKTYYPNLHISLALSFDQRASWAVRKTSPLLGQAANEWQQQNRTSPAYRASTKRYFEISKRTPHGSILSLKDGKISHYDALFKKYAPEIGWDWRLLASLAYTESNFDTTAVSWAGAKGLMQLMPRTARAMGVPAGKEQNPEESVKAAVKYIAATARSFSKIPDPAERIKFILAAYNAGIGHVLDAMALAEKYGKDKNTWDGHVSRYILLKSNEEYFNDPVCKNGYFRGRETFNFVKEVTGRAKIYQEKIR</sequence>
<dbReference type="EMBL" id="AMCI01007409">
    <property type="protein sequence ID" value="EJW92682.1"/>
    <property type="molecule type" value="Genomic_DNA"/>
</dbReference>
<keyword evidence="3" id="KW-0472">Membrane</keyword>
<dbReference type="Gene3D" id="3.40.190.10">
    <property type="entry name" value="Periplasmic binding protein-like II"/>
    <property type="match status" value="2"/>
</dbReference>
<evidence type="ECO:0000313" key="5">
    <source>
        <dbReference type="EMBL" id="EJW92682.1"/>
    </source>
</evidence>
<evidence type="ECO:0000256" key="1">
    <source>
        <dbReference type="ARBA" id="ARBA00004339"/>
    </source>
</evidence>
<accession>J9FSY7</accession>
<dbReference type="Pfam" id="PF01464">
    <property type="entry name" value="SLT"/>
    <property type="match status" value="1"/>
</dbReference>
<dbReference type="AlphaFoldDB" id="J9FSY7"/>
<gene>
    <name evidence="5" type="ORF">EVA_19230</name>
</gene>
<keyword evidence="2" id="KW-0732">Signal</keyword>
<dbReference type="SMART" id="SM00062">
    <property type="entry name" value="PBPb"/>
    <property type="match status" value="1"/>
</dbReference>
<name>J9FSY7_9ZZZZ</name>
<dbReference type="SUPFAM" id="SSF53955">
    <property type="entry name" value="Lysozyme-like"/>
    <property type="match status" value="1"/>
</dbReference>
<dbReference type="PANTHER" id="PTHR35936">
    <property type="entry name" value="MEMBRANE-BOUND LYTIC MUREIN TRANSGLYCOSYLASE F"/>
    <property type="match status" value="1"/>
</dbReference>
<evidence type="ECO:0000256" key="3">
    <source>
        <dbReference type="ARBA" id="ARBA00023237"/>
    </source>
</evidence>
<dbReference type="Gene3D" id="1.10.530.10">
    <property type="match status" value="1"/>
</dbReference>
<evidence type="ECO:0000259" key="4">
    <source>
        <dbReference type="SMART" id="SM00062"/>
    </source>
</evidence>
<reference evidence="5" key="1">
    <citation type="journal article" date="2012" name="PLoS ONE">
        <title>Gene sets for utilization of primary and secondary nutrition supplies in the distal gut of endangered iberian lynx.</title>
        <authorList>
            <person name="Alcaide M."/>
            <person name="Messina E."/>
            <person name="Richter M."/>
            <person name="Bargiela R."/>
            <person name="Peplies J."/>
            <person name="Huws S.A."/>
            <person name="Newbold C.J."/>
            <person name="Golyshin P.N."/>
            <person name="Simon M.A."/>
            <person name="Lopez G."/>
            <person name="Yakimov M.M."/>
            <person name="Ferrer M."/>
        </authorList>
    </citation>
    <scope>NUCLEOTIDE SEQUENCE</scope>
</reference>
<feature type="domain" description="Solute-binding protein family 3/N-terminal" evidence="4">
    <location>
        <begin position="55"/>
        <end position="285"/>
    </location>
</feature>
<dbReference type="CDD" id="cd13403">
    <property type="entry name" value="MLTF-like"/>
    <property type="match status" value="1"/>
</dbReference>
<dbReference type="InterPro" id="IPR023346">
    <property type="entry name" value="Lysozyme-like_dom_sf"/>
</dbReference>
<dbReference type="InterPro" id="IPR001638">
    <property type="entry name" value="Solute-binding_3/MltF_N"/>
</dbReference>
<comment type="caution">
    <text evidence="5">The sequence shown here is derived from an EMBL/GenBank/DDBJ whole genome shotgun (WGS) entry which is preliminary data.</text>
</comment>
<dbReference type="GO" id="GO:0009279">
    <property type="term" value="C:cell outer membrane"/>
    <property type="evidence" value="ECO:0007669"/>
    <property type="project" value="UniProtKB-SubCell"/>
</dbReference>
<evidence type="ECO:0000256" key="2">
    <source>
        <dbReference type="ARBA" id="ARBA00022729"/>
    </source>
</evidence>
<proteinExistence type="predicted"/>
<dbReference type="PROSITE" id="PS51257">
    <property type="entry name" value="PROKAR_LIPOPROTEIN"/>
    <property type="match status" value="1"/>
</dbReference>
<keyword evidence="3" id="KW-0998">Cell outer membrane</keyword>
<dbReference type="CDD" id="cd01009">
    <property type="entry name" value="PBP2_YfhD_N"/>
    <property type="match status" value="1"/>
</dbReference>
<organism evidence="5">
    <name type="scientific">gut metagenome</name>
    <dbReference type="NCBI Taxonomy" id="749906"/>
    <lineage>
        <taxon>unclassified sequences</taxon>
        <taxon>metagenomes</taxon>
        <taxon>organismal metagenomes</taxon>
    </lineage>
</organism>
<dbReference type="InterPro" id="IPR008258">
    <property type="entry name" value="Transglycosylase_SLT_dom_1"/>
</dbReference>
<protein>
    <submittedName>
        <fullName evidence="5">Transglycosylase SLT domain-containing protein</fullName>
    </submittedName>
</protein>